<reference evidence="1 2" key="1">
    <citation type="journal article" date="2021" name="MBio">
        <title>Poor Competitiveness of Bradyrhizobium in Pigeon Pea Root Colonization in Indian Soils.</title>
        <authorList>
            <person name="Chalasani D."/>
            <person name="Basu A."/>
            <person name="Pullabhotla S.V.S.R.N."/>
            <person name="Jorrin B."/>
            <person name="Neal A.L."/>
            <person name="Poole P.S."/>
            <person name="Podile A.R."/>
            <person name="Tkacz A."/>
        </authorList>
    </citation>
    <scope>NUCLEOTIDE SEQUENCE [LARGE SCALE GENOMIC DNA]</scope>
    <source>
        <strain evidence="1 2">HU56</strain>
    </source>
</reference>
<proteinExistence type="predicted"/>
<keyword evidence="2" id="KW-1185">Reference proteome</keyword>
<accession>A0ABS7GX74</accession>
<dbReference type="Proteomes" id="UP000717752">
    <property type="component" value="Unassembled WGS sequence"/>
</dbReference>
<protein>
    <submittedName>
        <fullName evidence="1">Uncharacterized protein</fullName>
    </submittedName>
</protein>
<evidence type="ECO:0000313" key="2">
    <source>
        <dbReference type="Proteomes" id="UP000717752"/>
    </source>
</evidence>
<comment type="caution">
    <text evidence="1">The sequence shown here is derived from an EMBL/GenBank/DDBJ whole genome shotgun (WGS) entry which is preliminary data.</text>
</comment>
<organism evidence="1 2">
    <name type="scientific">Rhizobium mesosinicum</name>
    <dbReference type="NCBI Taxonomy" id="335017"/>
    <lineage>
        <taxon>Bacteria</taxon>
        <taxon>Pseudomonadati</taxon>
        <taxon>Pseudomonadota</taxon>
        <taxon>Alphaproteobacteria</taxon>
        <taxon>Hyphomicrobiales</taxon>
        <taxon>Rhizobiaceae</taxon>
        <taxon>Rhizobium/Agrobacterium group</taxon>
        <taxon>Rhizobium</taxon>
    </lineage>
</organism>
<gene>
    <name evidence="1" type="ORF">JNB85_19330</name>
</gene>
<name>A0ABS7GX74_9HYPH</name>
<sequence length="121" mass="13407">MADRVEQPLASLAERMDPTLYQSFSSSRSSSVSVVAANDGKLFRLSFCGQFLIRRAKSSLPQIEVFRSVAFKFSRLPDFDDKRLCLLTHESPGDDSSDHDIPWAIGGNRSVGLIVMPALML</sequence>
<dbReference type="EMBL" id="JAEUAK010000007">
    <property type="protein sequence ID" value="MBW9054558.1"/>
    <property type="molecule type" value="Genomic_DNA"/>
</dbReference>
<dbReference type="RefSeq" id="WP_220335918.1">
    <property type="nucleotide sequence ID" value="NZ_JAEUAK010000007.1"/>
</dbReference>
<evidence type="ECO:0000313" key="1">
    <source>
        <dbReference type="EMBL" id="MBW9054558.1"/>
    </source>
</evidence>